<keyword evidence="2" id="KW-1185">Reference proteome</keyword>
<dbReference type="AlphaFoldDB" id="A0AAW8P5X5"/>
<evidence type="ECO:0000313" key="1">
    <source>
        <dbReference type="EMBL" id="MDR9760798.1"/>
    </source>
</evidence>
<evidence type="ECO:0000313" key="2">
    <source>
        <dbReference type="Proteomes" id="UP001269402"/>
    </source>
</evidence>
<dbReference type="RefSeq" id="WP_310807702.1">
    <property type="nucleotide sequence ID" value="NZ_JAVLSH010000005.1"/>
</dbReference>
<accession>A0AAW8P5X5</accession>
<proteinExistence type="predicted"/>
<reference evidence="2" key="1">
    <citation type="submission" date="2023-07" db="EMBL/GenBank/DDBJ databases">
        <title>Genomic characterization of faba bean (Vicia faba) microsymbionts in Mexican soils.</title>
        <authorList>
            <person name="Rivera Orduna F.N."/>
            <person name="Guevara-Luna J."/>
            <person name="Yan J."/>
            <person name="Arroyo-Herrera I."/>
            <person name="Li Y."/>
            <person name="Vasquez-Murrieta M.S."/>
            <person name="Wang E.T."/>
        </authorList>
    </citation>
    <scope>NUCLEOTIDE SEQUENCE [LARGE SCALE GENOMIC DNA]</scope>
    <source>
        <strain evidence="2">CH6</strain>
    </source>
</reference>
<comment type="caution">
    <text evidence="1">The sequence shown here is derived from an EMBL/GenBank/DDBJ whole genome shotgun (WGS) entry which is preliminary data.</text>
</comment>
<gene>
    <name evidence="1" type="ORF">RJJ37_14340</name>
</gene>
<dbReference type="EMBL" id="JAVLSH010000005">
    <property type="protein sequence ID" value="MDR9760798.1"/>
    <property type="molecule type" value="Genomic_DNA"/>
</dbReference>
<dbReference type="Proteomes" id="UP001269402">
    <property type="component" value="Unassembled WGS sequence"/>
</dbReference>
<name>A0AAW8P5X5_9HYPH</name>
<protein>
    <recommendedName>
        <fullName evidence="3">CopG family transcriptional regulator</fullName>
    </recommendedName>
</protein>
<evidence type="ECO:0008006" key="3">
    <source>
        <dbReference type="Google" id="ProtNLM"/>
    </source>
</evidence>
<sequence>MLQSLIYLDDREIILVTDAVRQWCSDRKVDVDSVEGRRAVTAAVDLVQTTTDRDRLLAELSKHLDHQ</sequence>
<organism evidence="1 2">
    <name type="scientific">Rhizobium redzepovicii</name>
    <dbReference type="NCBI Taxonomy" id="2867518"/>
    <lineage>
        <taxon>Bacteria</taxon>
        <taxon>Pseudomonadati</taxon>
        <taxon>Pseudomonadota</taxon>
        <taxon>Alphaproteobacteria</taxon>
        <taxon>Hyphomicrobiales</taxon>
        <taxon>Rhizobiaceae</taxon>
        <taxon>Rhizobium/Agrobacterium group</taxon>
        <taxon>Rhizobium</taxon>
    </lineage>
</organism>